<keyword evidence="2 5" id="KW-0812">Transmembrane</keyword>
<gene>
    <name evidence="6" type="ORF">SCY_5785</name>
</gene>
<reference evidence="6 7" key="1">
    <citation type="journal article" date="2007" name="Proc. Natl. Acad. Sci. U.S.A.">
        <title>Genome sequencing and comparative analysis of Saccharomyces cerevisiae strain YJM789.</title>
        <authorList>
            <person name="Wei W."/>
            <person name="McCusker J.H."/>
            <person name="Hyman R.W."/>
            <person name="Jones T."/>
            <person name="Ning Y."/>
            <person name="Cao Z."/>
            <person name="Gu Z."/>
            <person name="Bruno D."/>
            <person name="Miranda M."/>
            <person name="Nguyen M."/>
            <person name="Wilhelmy J."/>
            <person name="Komp C."/>
            <person name="Tamse R."/>
            <person name="Wang X."/>
            <person name="Jia P."/>
            <person name="Luedi P."/>
            <person name="Oefner P.J."/>
            <person name="David L."/>
            <person name="Dietrich F.S."/>
            <person name="Li Y."/>
            <person name="Davis R.W."/>
            <person name="Steinmetz L.M."/>
        </authorList>
    </citation>
    <scope>NUCLEOTIDE SEQUENCE [LARGE SCALE GENOMIC DNA]</scope>
    <source>
        <strain evidence="6 7">YJM789</strain>
    </source>
</reference>
<name>A6ZWV8_YEAS7</name>
<keyword evidence="4 5" id="KW-0472">Membrane</keyword>
<evidence type="ECO:0000313" key="7">
    <source>
        <dbReference type="Proteomes" id="UP000007060"/>
    </source>
</evidence>
<dbReference type="AlphaFoldDB" id="A6ZWV8"/>
<comment type="caution">
    <text evidence="6">The sequence shown here is derived from an EMBL/GenBank/DDBJ whole genome shotgun (WGS) entry which is preliminary data.</text>
</comment>
<feature type="transmembrane region" description="Helical" evidence="5">
    <location>
        <begin position="117"/>
        <end position="141"/>
    </location>
</feature>
<dbReference type="HOGENOM" id="CLU_1338184_0_0_1"/>
<proteinExistence type="predicted"/>
<organism evidence="6 7">
    <name type="scientific">Saccharomyces cerevisiae (strain YJM789)</name>
    <name type="common">Baker's yeast</name>
    <dbReference type="NCBI Taxonomy" id="307796"/>
    <lineage>
        <taxon>Eukaryota</taxon>
        <taxon>Fungi</taxon>
        <taxon>Dikarya</taxon>
        <taxon>Ascomycota</taxon>
        <taxon>Saccharomycotina</taxon>
        <taxon>Saccharomycetes</taxon>
        <taxon>Saccharomycetales</taxon>
        <taxon>Saccharomycetaceae</taxon>
        <taxon>Saccharomyces</taxon>
    </lineage>
</organism>
<dbReference type="GO" id="GO:0016020">
    <property type="term" value="C:membrane"/>
    <property type="evidence" value="ECO:0007669"/>
    <property type="project" value="UniProtKB-SubCell"/>
</dbReference>
<feature type="transmembrane region" description="Helical" evidence="5">
    <location>
        <begin position="60"/>
        <end position="79"/>
    </location>
</feature>
<dbReference type="InterPro" id="IPR031427">
    <property type="entry name" value="DUF4668"/>
</dbReference>
<keyword evidence="3 5" id="KW-1133">Transmembrane helix</keyword>
<sequence length="211" mass="24646">MQNGTEDKSNIPARSNDDVLPPLAVRLTMKVMRLIFIGKMFEYSFVPFPPFKLLTFDNTVGWFVAYSAIVSIWGFAVWMERGYRHKINLLPPRCTKIRCSRCNTRIRSPNWFKYKNWLYFFLLYVSLTTSNLIIQLASFITEMSRRGISVPGTKDPGKRDYLGLILPMRFIGAFIHYMTANLFKEYYLHNGPLEKNDRPSTDEKTSENETL</sequence>
<dbReference type="EMBL" id="AAFW02000135">
    <property type="protein sequence ID" value="EDN61200.1"/>
    <property type="molecule type" value="Genomic_DNA"/>
</dbReference>
<evidence type="ECO:0000256" key="4">
    <source>
        <dbReference type="ARBA" id="ARBA00023136"/>
    </source>
</evidence>
<accession>A6ZWV8</accession>
<evidence type="ECO:0000256" key="1">
    <source>
        <dbReference type="ARBA" id="ARBA00004141"/>
    </source>
</evidence>
<evidence type="ECO:0000313" key="6">
    <source>
        <dbReference type="EMBL" id="EDN61200.1"/>
    </source>
</evidence>
<protein>
    <submittedName>
        <fullName evidence="6">Conserved protein</fullName>
    </submittedName>
</protein>
<dbReference type="OrthoDB" id="4037559at2759"/>
<feature type="transmembrane region" description="Helical" evidence="5">
    <location>
        <begin position="161"/>
        <end position="180"/>
    </location>
</feature>
<dbReference type="Proteomes" id="UP000007060">
    <property type="component" value="Unassembled WGS sequence"/>
</dbReference>
<evidence type="ECO:0000256" key="3">
    <source>
        <dbReference type="ARBA" id="ARBA00022989"/>
    </source>
</evidence>
<evidence type="ECO:0000256" key="2">
    <source>
        <dbReference type="ARBA" id="ARBA00022692"/>
    </source>
</evidence>
<dbReference type="Pfam" id="PF15701">
    <property type="entry name" value="DUF4668"/>
    <property type="match status" value="1"/>
</dbReference>
<comment type="subcellular location">
    <subcellularLocation>
        <location evidence="1">Membrane</location>
        <topology evidence="1">Multi-pass membrane protein</topology>
    </subcellularLocation>
</comment>
<evidence type="ECO:0000256" key="5">
    <source>
        <dbReference type="SAM" id="Phobius"/>
    </source>
</evidence>